<feature type="transmembrane region" description="Helical" evidence="1">
    <location>
        <begin position="250"/>
        <end position="272"/>
    </location>
</feature>
<dbReference type="Gene3D" id="1.20.1250.20">
    <property type="entry name" value="MFS general substrate transporter like domains"/>
    <property type="match status" value="2"/>
</dbReference>
<feature type="transmembrane region" description="Helical" evidence="1">
    <location>
        <begin position="49"/>
        <end position="69"/>
    </location>
</feature>
<dbReference type="PANTHER" id="PTHR11360">
    <property type="entry name" value="MONOCARBOXYLATE TRANSPORTER"/>
    <property type="match status" value="1"/>
</dbReference>
<dbReference type="InterPro" id="IPR050327">
    <property type="entry name" value="Proton-linked_MCT"/>
</dbReference>
<dbReference type="InterPro" id="IPR036259">
    <property type="entry name" value="MFS_trans_sf"/>
</dbReference>
<dbReference type="Proteomes" id="UP001381693">
    <property type="component" value="Unassembled WGS sequence"/>
</dbReference>
<dbReference type="InterPro" id="IPR011701">
    <property type="entry name" value="MFS"/>
</dbReference>
<feature type="transmembrane region" description="Helical" evidence="1">
    <location>
        <begin position="101"/>
        <end position="125"/>
    </location>
</feature>
<keyword evidence="1" id="KW-0812">Transmembrane</keyword>
<feature type="transmembrane region" description="Helical" evidence="1">
    <location>
        <begin position="309"/>
        <end position="331"/>
    </location>
</feature>
<proteinExistence type="predicted"/>
<feature type="transmembrane region" description="Helical" evidence="1">
    <location>
        <begin position="375"/>
        <end position="394"/>
    </location>
</feature>
<keyword evidence="3" id="KW-1185">Reference proteome</keyword>
<organism evidence="2 3">
    <name type="scientific">Halocaridina rubra</name>
    <name type="common">Hawaiian red shrimp</name>
    <dbReference type="NCBI Taxonomy" id="373956"/>
    <lineage>
        <taxon>Eukaryota</taxon>
        <taxon>Metazoa</taxon>
        <taxon>Ecdysozoa</taxon>
        <taxon>Arthropoda</taxon>
        <taxon>Crustacea</taxon>
        <taxon>Multicrustacea</taxon>
        <taxon>Malacostraca</taxon>
        <taxon>Eumalacostraca</taxon>
        <taxon>Eucarida</taxon>
        <taxon>Decapoda</taxon>
        <taxon>Pleocyemata</taxon>
        <taxon>Caridea</taxon>
        <taxon>Atyoidea</taxon>
        <taxon>Atyidae</taxon>
        <taxon>Halocaridina</taxon>
    </lineage>
</organism>
<dbReference type="AlphaFoldDB" id="A0AAN8X984"/>
<feature type="transmembrane region" description="Helical" evidence="1">
    <location>
        <begin position="343"/>
        <end position="363"/>
    </location>
</feature>
<evidence type="ECO:0000313" key="2">
    <source>
        <dbReference type="EMBL" id="KAK7076818.1"/>
    </source>
</evidence>
<comment type="caution">
    <text evidence="2">The sequence shown here is derived from an EMBL/GenBank/DDBJ whole genome shotgun (WGS) entry which is preliminary data.</text>
</comment>
<gene>
    <name evidence="2" type="ORF">SK128_000484</name>
</gene>
<evidence type="ECO:0000256" key="1">
    <source>
        <dbReference type="SAM" id="Phobius"/>
    </source>
</evidence>
<protein>
    <submittedName>
        <fullName evidence="2">Uncharacterized protein</fullName>
    </submittedName>
</protein>
<feature type="transmembrane region" description="Helical" evidence="1">
    <location>
        <begin position="21"/>
        <end position="43"/>
    </location>
</feature>
<feature type="transmembrane region" description="Helical" evidence="1">
    <location>
        <begin position="76"/>
        <end position="95"/>
    </location>
</feature>
<sequence>MIGPVVSPLTEEFSYRCVTMTGAFLVVVGLISSAFATSAWSLFCFFSLIAGLGSGVLVTVSQLIIPVYFHKRLGRANGILMAGPSVGLFIAPHLITYLQEHYAYLGTTLILGGIFLNTCVSAIVFHPVKWHLQKPIHNGYCSCAKKDILGNTVDVEHMSTECQAHIMEKHIDCQGYTHRESSRVLTETRTSVKWFELGHLLFRVCKKSVLSLKILASPAPLIIALTSTLTVNCYLNFLLIVPFVSNARASVHVTALCFSVAGVCNLICRLLVSALTDFRWFNMKFVYIIGVTLMGATTLAFLYLTSSTWMLVVMGVWGCGLGTFMGLYILVMIKYVGKEKFPSLFGATSLLNGLGFILIGPLLGWITQLTSSYKASIWILSAVEGLCAVLWLFMPELDMANNKSSSSKVP</sequence>
<dbReference type="EMBL" id="JAXCGZ010009542">
    <property type="protein sequence ID" value="KAK7076818.1"/>
    <property type="molecule type" value="Genomic_DNA"/>
</dbReference>
<name>A0AAN8X984_HALRR</name>
<dbReference type="PANTHER" id="PTHR11360:SF306">
    <property type="entry name" value="RE01051P"/>
    <property type="match status" value="1"/>
</dbReference>
<feature type="transmembrane region" description="Helical" evidence="1">
    <location>
        <begin position="284"/>
        <end position="303"/>
    </location>
</feature>
<accession>A0AAN8X984</accession>
<dbReference type="GO" id="GO:0008028">
    <property type="term" value="F:monocarboxylic acid transmembrane transporter activity"/>
    <property type="evidence" value="ECO:0007669"/>
    <property type="project" value="TreeGrafter"/>
</dbReference>
<keyword evidence="1" id="KW-1133">Transmembrane helix</keyword>
<evidence type="ECO:0000313" key="3">
    <source>
        <dbReference type="Proteomes" id="UP001381693"/>
    </source>
</evidence>
<dbReference type="Pfam" id="PF07690">
    <property type="entry name" value="MFS_1"/>
    <property type="match status" value="2"/>
</dbReference>
<keyword evidence="1" id="KW-0472">Membrane</keyword>
<reference evidence="2 3" key="1">
    <citation type="submission" date="2023-11" db="EMBL/GenBank/DDBJ databases">
        <title>Halocaridina rubra genome assembly.</title>
        <authorList>
            <person name="Smith C."/>
        </authorList>
    </citation>
    <scope>NUCLEOTIDE SEQUENCE [LARGE SCALE GENOMIC DNA]</scope>
    <source>
        <strain evidence="2">EP-1</strain>
        <tissue evidence="2">Whole</tissue>
    </source>
</reference>
<dbReference type="SUPFAM" id="SSF103473">
    <property type="entry name" value="MFS general substrate transporter"/>
    <property type="match status" value="1"/>
</dbReference>